<organism evidence="7 8">
    <name type="scientific">Hibiscus syriacus</name>
    <name type="common">Rose of Sharon</name>
    <dbReference type="NCBI Taxonomy" id="106335"/>
    <lineage>
        <taxon>Eukaryota</taxon>
        <taxon>Viridiplantae</taxon>
        <taxon>Streptophyta</taxon>
        <taxon>Embryophyta</taxon>
        <taxon>Tracheophyta</taxon>
        <taxon>Spermatophyta</taxon>
        <taxon>Magnoliopsida</taxon>
        <taxon>eudicotyledons</taxon>
        <taxon>Gunneridae</taxon>
        <taxon>Pentapetalae</taxon>
        <taxon>rosids</taxon>
        <taxon>malvids</taxon>
        <taxon>Malvales</taxon>
        <taxon>Malvaceae</taxon>
        <taxon>Malvoideae</taxon>
        <taxon>Hibiscus</taxon>
    </lineage>
</organism>
<name>A0A6A2XC00_HIBSY</name>
<sequence length="104" mass="11933">MGEEEKRPAEEKKMEEKKVEEDAKKGYESKGEYAQQPQEVILKVYMYCEGCARKVHCYLKGFQGVEDVLTDCKSNKVVQTSCGVGSRISTRQNSEIRNETRFAE</sequence>
<feature type="region of interest" description="Disordered" evidence="6">
    <location>
        <begin position="1"/>
        <end position="30"/>
    </location>
</feature>
<dbReference type="AlphaFoldDB" id="A0A6A2XC00"/>
<dbReference type="EMBL" id="VEPZ02001641">
    <property type="protein sequence ID" value="KAE8664805.1"/>
    <property type="molecule type" value="Genomic_DNA"/>
</dbReference>
<evidence type="ECO:0000313" key="8">
    <source>
        <dbReference type="Proteomes" id="UP000436088"/>
    </source>
</evidence>
<keyword evidence="8" id="KW-1185">Reference proteome</keyword>
<keyword evidence="1" id="KW-0488">Methylation</keyword>
<dbReference type="SUPFAM" id="SSF55008">
    <property type="entry name" value="HMA, heavy metal-associated domain"/>
    <property type="match status" value="1"/>
</dbReference>
<dbReference type="InterPro" id="IPR006121">
    <property type="entry name" value="HMA_dom"/>
</dbReference>
<proteinExistence type="inferred from homology"/>
<evidence type="ECO:0000256" key="4">
    <source>
        <dbReference type="ARBA" id="ARBA00023289"/>
    </source>
</evidence>
<accession>A0A6A2XC00</accession>
<evidence type="ECO:0000313" key="7">
    <source>
        <dbReference type="EMBL" id="KAE8664805.1"/>
    </source>
</evidence>
<reference evidence="7" key="1">
    <citation type="submission" date="2019-09" db="EMBL/GenBank/DDBJ databases">
        <title>Draft genome information of white flower Hibiscus syriacus.</title>
        <authorList>
            <person name="Kim Y.-M."/>
        </authorList>
    </citation>
    <scope>NUCLEOTIDE SEQUENCE [LARGE SCALE GENOMIC DNA]</scope>
    <source>
        <strain evidence="7">YM2019G1</strain>
    </source>
</reference>
<gene>
    <name evidence="7" type="ORF">F3Y22_tig00112738pilonHSYRG00474</name>
</gene>
<keyword evidence="3" id="KW-0449">Lipoprotein</keyword>
<evidence type="ECO:0000256" key="2">
    <source>
        <dbReference type="ARBA" id="ARBA00022723"/>
    </source>
</evidence>
<evidence type="ECO:0000256" key="1">
    <source>
        <dbReference type="ARBA" id="ARBA00022481"/>
    </source>
</evidence>
<dbReference type="PANTHER" id="PTHR46195:SF2">
    <property type="entry name" value="HEAVY METAL-ASSOCIATED ISOPRENYLATED PLANT PROTEIN 7"/>
    <property type="match status" value="1"/>
</dbReference>
<dbReference type="GO" id="GO:0046872">
    <property type="term" value="F:metal ion binding"/>
    <property type="evidence" value="ECO:0007669"/>
    <property type="project" value="UniProtKB-KW"/>
</dbReference>
<dbReference type="InterPro" id="IPR044577">
    <property type="entry name" value="HIPP4/7/8/17/18/19"/>
</dbReference>
<comment type="similarity">
    <text evidence="5">Belongs to the HIPP family.</text>
</comment>
<dbReference type="PANTHER" id="PTHR46195">
    <property type="entry name" value="HEAVY METAL-ASSOCIATED ISOPRENYLATED PLANT PROTEIN 7"/>
    <property type="match status" value="1"/>
</dbReference>
<dbReference type="InterPro" id="IPR036163">
    <property type="entry name" value="HMA_dom_sf"/>
</dbReference>
<keyword evidence="2" id="KW-0479">Metal-binding</keyword>
<dbReference type="Proteomes" id="UP000436088">
    <property type="component" value="Unassembled WGS sequence"/>
</dbReference>
<comment type="caution">
    <text evidence="7">The sequence shown here is derived from an EMBL/GenBank/DDBJ whole genome shotgun (WGS) entry which is preliminary data.</text>
</comment>
<protein>
    <submittedName>
        <fullName evidence="7">Uncharacterized protein</fullName>
    </submittedName>
</protein>
<evidence type="ECO:0000256" key="6">
    <source>
        <dbReference type="SAM" id="MobiDB-lite"/>
    </source>
</evidence>
<keyword evidence="4" id="KW-0636">Prenylation</keyword>
<evidence type="ECO:0000256" key="3">
    <source>
        <dbReference type="ARBA" id="ARBA00023288"/>
    </source>
</evidence>
<dbReference type="Gene3D" id="3.30.70.100">
    <property type="match status" value="1"/>
</dbReference>
<dbReference type="CDD" id="cd00371">
    <property type="entry name" value="HMA"/>
    <property type="match status" value="1"/>
</dbReference>
<evidence type="ECO:0000256" key="5">
    <source>
        <dbReference type="ARBA" id="ARBA00024045"/>
    </source>
</evidence>